<evidence type="ECO:0000313" key="2">
    <source>
        <dbReference type="Proteomes" id="UP000663882"/>
    </source>
</evidence>
<dbReference type="Proteomes" id="UP000663882">
    <property type="component" value="Unassembled WGS sequence"/>
</dbReference>
<dbReference type="EMBL" id="CAJNOO010002984">
    <property type="protein sequence ID" value="CAF1310663.1"/>
    <property type="molecule type" value="Genomic_DNA"/>
</dbReference>
<feature type="non-terminal residue" evidence="1">
    <location>
        <position position="1"/>
    </location>
</feature>
<name>A0A815E6S1_9BILA</name>
<protein>
    <submittedName>
        <fullName evidence="1">Uncharacterized protein</fullName>
    </submittedName>
</protein>
<reference evidence="1" key="1">
    <citation type="submission" date="2021-02" db="EMBL/GenBank/DDBJ databases">
        <authorList>
            <person name="Nowell W R."/>
        </authorList>
    </citation>
    <scope>NUCLEOTIDE SEQUENCE</scope>
</reference>
<organism evidence="1 2">
    <name type="scientific">Rotaria sordida</name>
    <dbReference type="NCBI Taxonomy" id="392033"/>
    <lineage>
        <taxon>Eukaryota</taxon>
        <taxon>Metazoa</taxon>
        <taxon>Spiralia</taxon>
        <taxon>Gnathifera</taxon>
        <taxon>Rotifera</taxon>
        <taxon>Eurotatoria</taxon>
        <taxon>Bdelloidea</taxon>
        <taxon>Philodinida</taxon>
        <taxon>Philodinidae</taxon>
        <taxon>Rotaria</taxon>
    </lineage>
</organism>
<comment type="caution">
    <text evidence="1">The sequence shown here is derived from an EMBL/GenBank/DDBJ whole genome shotgun (WGS) entry which is preliminary data.</text>
</comment>
<sequence length="62" mass="7329">DLPNLTCFSLIYYNGTRAYRKQVLPLLRRMSYLEKLTLYIHILDGPTFISGARIDNEILRHM</sequence>
<accession>A0A815E6S1</accession>
<dbReference type="AlphaFoldDB" id="A0A815E6S1"/>
<proteinExistence type="predicted"/>
<gene>
    <name evidence="1" type="ORF">RFH988_LOCUS30229</name>
</gene>
<evidence type="ECO:0000313" key="1">
    <source>
        <dbReference type="EMBL" id="CAF1310663.1"/>
    </source>
</evidence>